<dbReference type="InterPro" id="IPR003481">
    <property type="entry name" value="FliD_N"/>
</dbReference>
<dbReference type="InterPro" id="IPR040026">
    <property type="entry name" value="FliD"/>
</dbReference>
<dbReference type="AlphaFoldDB" id="A0A3S4WJK8"/>
<comment type="similarity">
    <text evidence="1 5">Belongs to the FliD family.</text>
</comment>
<evidence type="ECO:0000313" key="8">
    <source>
        <dbReference type="EMBL" id="VEG84446.1"/>
    </source>
</evidence>
<dbReference type="GO" id="GO:0005576">
    <property type="term" value="C:extracellular region"/>
    <property type="evidence" value="ECO:0007669"/>
    <property type="project" value="UniProtKB-SubCell"/>
</dbReference>
<evidence type="ECO:0000259" key="6">
    <source>
        <dbReference type="Pfam" id="PF02465"/>
    </source>
</evidence>
<keyword evidence="5" id="KW-0964">Secreted</keyword>
<dbReference type="InterPro" id="IPR010810">
    <property type="entry name" value="Flagellin_hook_IN_motif"/>
</dbReference>
<evidence type="ECO:0000256" key="1">
    <source>
        <dbReference type="ARBA" id="ARBA00009764"/>
    </source>
</evidence>
<keyword evidence="8" id="KW-0966">Cell projection</keyword>
<evidence type="ECO:0000256" key="4">
    <source>
        <dbReference type="ARBA" id="ARBA00023143"/>
    </source>
</evidence>
<evidence type="ECO:0000256" key="2">
    <source>
        <dbReference type="ARBA" id="ARBA00011255"/>
    </source>
</evidence>
<gene>
    <name evidence="8" type="primary">fliD</name>
    <name evidence="8" type="ORF">NCTC11541_00475</name>
</gene>
<evidence type="ECO:0000256" key="3">
    <source>
        <dbReference type="ARBA" id="ARBA00023054"/>
    </source>
</evidence>
<dbReference type="InterPro" id="IPR010809">
    <property type="entry name" value="FliD_C"/>
</dbReference>
<dbReference type="GO" id="GO:0007155">
    <property type="term" value="P:cell adhesion"/>
    <property type="evidence" value="ECO:0007669"/>
    <property type="project" value="InterPro"/>
</dbReference>
<keyword evidence="8" id="KW-0969">Cilium</keyword>
<dbReference type="EMBL" id="LR134372">
    <property type="protein sequence ID" value="VEG84446.1"/>
    <property type="molecule type" value="Genomic_DNA"/>
</dbReference>
<dbReference type="GO" id="GO:0009424">
    <property type="term" value="C:bacterial-type flagellum hook"/>
    <property type="evidence" value="ECO:0007669"/>
    <property type="project" value="UniProtKB-UniRule"/>
</dbReference>
<protein>
    <recommendedName>
        <fullName evidence="5">Flagellar hook-associated protein 2</fullName>
        <shortName evidence="5">HAP2</shortName>
    </recommendedName>
    <alternativeName>
        <fullName evidence="5">Flagellar cap protein</fullName>
    </alternativeName>
</protein>
<organism evidence="8 9">
    <name type="scientific">Campylobacter upsaliensis</name>
    <dbReference type="NCBI Taxonomy" id="28080"/>
    <lineage>
        <taxon>Bacteria</taxon>
        <taxon>Pseudomonadati</taxon>
        <taxon>Campylobacterota</taxon>
        <taxon>Epsilonproteobacteria</taxon>
        <taxon>Campylobacterales</taxon>
        <taxon>Campylobacteraceae</taxon>
        <taxon>Campylobacter</taxon>
    </lineage>
</organism>
<comment type="subunit">
    <text evidence="2 5">Homopentamer.</text>
</comment>
<dbReference type="PANTHER" id="PTHR30288:SF0">
    <property type="entry name" value="FLAGELLAR HOOK-ASSOCIATED PROTEIN 2"/>
    <property type="match status" value="1"/>
</dbReference>
<dbReference type="Pfam" id="PF02465">
    <property type="entry name" value="FliD_N"/>
    <property type="match status" value="1"/>
</dbReference>
<dbReference type="GO" id="GO:0071973">
    <property type="term" value="P:bacterial-type flagellum-dependent cell motility"/>
    <property type="evidence" value="ECO:0007669"/>
    <property type="project" value="TreeGrafter"/>
</dbReference>
<dbReference type="GO" id="GO:0009421">
    <property type="term" value="C:bacterial-type flagellum filament cap"/>
    <property type="evidence" value="ECO:0007669"/>
    <property type="project" value="InterPro"/>
</dbReference>
<dbReference type="Proteomes" id="UP000278157">
    <property type="component" value="Chromosome"/>
</dbReference>
<dbReference type="Pfam" id="PF07196">
    <property type="entry name" value="Flagellin_IN"/>
    <property type="match status" value="1"/>
</dbReference>
<dbReference type="RefSeq" id="WP_027304060.1">
    <property type="nucleotide sequence ID" value="NZ_CBCRZS010000007.1"/>
</dbReference>
<feature type="domain" description="Flagellar hook-associated protein 2 N-terminal" evidence="6">
    <location>
        <begin position="13"/>
        <end position="111"/>
    </location>
</feature>
<comment type="subcellular location">
    <subcellularLocation>
        <location evidence="5">Secreted</location>
    </subcellularLocation>
    <subcellularLocation>
        <location evidence="5">Bacterial flagellum</location>
    </subcellularLocation>
</comment>
<evidence type="ECO:0000313" key="9">
    <source>
        <dbReference type="Proteomes" id="UP000278157"/>
    </source>
</evidence>
<keyword evidence="8" id="KW-0282">Flagellum</keyword>
<dbReference type="OrthoDB" id="1530at2"/>
<reference evidence="8 9" key="1">
    <citation type="submission" date="2018-12" db="EMBL/GenBank/DDBJ databases">
        <authorList>
            <consortium name="Pathogen Informatics"/>
        </authorList>
    </citation>
    <scope>NUCLEOTIDE SEQUENCE [LARGE SCALE GENOMIC DNA]</scope>
    <source>
        <strain evidence="8 9">NCTC11541</strain>
    </source>
</reference>
<feature type="domain" description="Flagellar hook-associated protein 2 C-terminal" evidence="7">
    <location>
        <begin position="267"/>
        <end position="473"/>
    </location>
</feature>
<comment type="function">
    <text evidence="5">Required for morphogenesis and for the elongation of the flagellar filament by facilitating polymerization of the flagellin monomers at the tip of growing filament. Forms a capping structure, which prevents flagellin subunits (transported through the central channel of the flagellum) from leaking out without polymerization at the distal end.</text>
</comment>
<dbReference type="NCBIfam" id="NF009400">
    <property type="entry name" value="PRK12765.1"/>
    <property type="match status" value="1"/>
</dbReference>
<keyword evidence="4 5" id="KW-0975">Bacterial flagellum</keyword>
<dbReference type="Pfam" id="PF07195">
    <property type="entry name" value="FliD_C"/>
    <property type="match status" value="1"/>
</dbReference>
<dbReference type="PANTHER" id="PTHR30288">
    <property type="entry name" value="FLAGELLAR CAP/ASSEMBLY PROTEIN FLID"/>
    <property type="match status" value="1"/>
</dbReference>
<proteinExistence type="inferred from homology"/>
<name>A0A3S4WJK8_CAMUP</name>
<keyword evidence="3" id="KW-0175">Coiled coil</keyword>
<evidence type="ECO:0000256" key="5">
    <source>
        <dbReference type="RuleBase" id="RU362066"/>
    </source>
</evidence>
<accession>A0A3S4WJK8</accession>
<sequence length="645" mass="70523">MALGTLSSLGFASGVLTQETIDKLKKAEEARRVEPYKKKVEENAAKQKDLTEIKTKLLAFQTAVSSLGDATAFAARKVSSSIKDNPAASLSADAGVALQSMKVNVTQLAEKDVYQSKALTTDTGVINANLQSDTKLTFFQNGKEYSVTIDKTTTYKDLADKISTASDGNIVAKIINTGEKPDGYRLSLTSKETGEENAISFYPGSKETTKQPDGTSKTEYKENEEAKKIFTNLGWELDTIPSLKPEDVEKKKVGYGIKDQTNHLKKAQNAEFTMDGIKMVRPSNTITDLAVGLTLTLNKTGEVNFEVQQDTEAVTKAMEDLVNAYNDLVANLNASTDFNSETGMKGTLQGVSEVNSIRSTLISALFDSVPVEGVIKDKNGNDMNATVMLSMQDFGLKISESGNLSFIKSDFEKKMKEDISFAEGFFAGITKYKDIDHAGQTVETNKGKIEDEEFGLGDFKIIFNHETYDLSKGKDGKPFKPTGSSVQEKMQSLVDHINSLGIDGLSVKLEEVKQGGVNGFKIKFHSESGSDFAIEGKEDLLKQFGLSATKITAQPIEGKGIFAQLKNTLEGITGKDGSLTKYDEGLTKDTEALNKSKDSTQEMINKRFETMQMQFLQYEVILNRLNTQLNTISNMINAANQSNNN</sequence>
<evidence type="ECO:0000259" key="7">
    <source>
        <dbReference type="Pfam" id="PF07195"/>
    </source>
</evidence>